<dbReference type="PANTHER" id="PTHR45749:SF34">
    <property type="entry name" value="ZINC FINGER MYM-TYPE PROTEIN 1-LIKE"/>
    <property type="match status" value="1"/>
</dbReference>
<keyword evidence="2" id="KW-1133">Transmembrane helix</keyword>
<feature type="transmembrane region" description="Helical" evidence="2">
    <location>
        <begin position="38"/>
        <end position="67"/>
    </location>
</feature>
<dbReference type="Pfam" id="PF14291">
    <property type="entry name" value="DUF4371"/>
    <property type="match status" value="1"/>
</dbReference>
<keyword evidence="2" id="KW-0472">Membrane</keyword>
<comment type="caution">
    <text evidence="4">The sequence shown here is derived from an EMBL/GenBank/DDBJ whole genome shotgun (WGS) entry which is preliminary data.</text>
</comment>
<gene>
    <name evidence="4" type="ORF">OSB04_023684</name>
</gene>
<evidence type="ECO:0000259" key="3">
    <source>
        <dbReference type="Pfam" id="PF14291"/>
    </source>
</evidence>
<sequence length="172" mass="19267">MTFNEDKSQCLPDPSQGSAILRPDHASGNGGGGGGSRWLVIVTVMVLAATDYFCCVIWYMMAGDVVLVGEDDRRKERFLLRQGLAFYSHSENEDSHNKDTFLKLLQWLTDRCDVVNRVVLKNAPRNAQMNAVIVLEITLSSKSSLRNFKPSARSFHLSFWNTSASLVARLRI</sequence>
<evidence type="ECO:0000256" key="2">
    <source>
        <dbReference type="SAM" id="Phobius"/>
    </source>
</evidence>
<name>A0AA38W2I0_9ASTR</name>
<evidence type="ECO:0000256" key="1">
    <source>
        <dbReference type="SAM" id="MobiDB-lite"/>
    </source>
</evidence>
<dbReference type="PANTHER" id="PTHR45749">
    <property type="match status" value="1"/>
</dbReference>
<evidence type="ECO:0000313" key="5">
    <source>
        <dbReference type="Proteomes" id="UP001172457"/>
    </source>
</evidence>
<protein>
    <recommendedName>
        <fullName evidence="3">DUF4371 domain-containing protein</fullName>
    </recommendedName>
</protein>
<dbReference type="Proteomes" id="UP001172457">
    <property type="component" value="Chromosome 6"/>
</dbReference>
<keyword evidence="2" id="KW-0812">Transmembrane</keyword>
<dbReference type="AlphaFoldDB" id="A0AA38W2I0"/>
<keyword evidence="5" id="KW-1185">Reference proteome</keyword>
<feature type="domain" description="DUF4371" evidence="3">
    <location>
        <begin position="76"/>
        <end position="132"/>
    </location>
</feature>
<organism evidence="4 5">
    <name type="scientific">Centaurea solstitialis</name>
    <name type="common">yellow star-thistle</name>
    <dbReference type="NCBI Taxonomy" id="347529"/>
    <lineage>
        <taxon>Eukaryota</taxon>
        <taxon>Viridiplantae</taxon>
        <taxon>Streptophyta</taxon>
        <taxon>Embryophyta</taxon>
        <taxon>Tracheophyta</taxon>
        <taxon>Spermatophyta</taxon>
        <taxon>Magnoliopsida</taxon>
        <taxon>eudicotyledons</taxon>
        <taxon>Gunneridae</taxon>
        <taxon>Pentapetalae</taxon>
        <taxon>asterids</taxon>
        <taxon>campanulids</taxon>
        <taxon>Asterales</taxon>
        <taxon>Asteraceae</taxon>
        <taxon>Carduoideae</taxon>
        <taxon>Cardueae</taxon>
        <taxon>Centaureinae</taxon>
        <taxon>Centaurea</taxon>
    </lineage>
</organism>
<dbReference type="EMBL" id="JARYMX010000006">
    <property type="protein sequence ID" value="KAJ9543977.1"/>
    <property type="molecule type" value="Genomic_DNA"/>
</dbReference>
<reference evidence="4" key="1">
    <citation type="submission" date="2023-03" db="EMBL/GenBank/DDBJ databases">
        <title>Chromosome-scale reference genome and RAD-based genetic map of yellow starthistle (Centaurea solstitialis) reveal putative structural variation and QTLs associated with invader traits.</title>
        <authorList>
            <person name="Reatini B."/>
            <person name="Cang F.A."/>
            <person name="Jiang Q."/>
            <person name="Mckibben M.T.W."/>
            <person name="Barker M.S."/>
            <person name="Rieseberg L.H."/>
            <person name="Dlugosch K.M."/>
        </authorList>
    </citation>
    <scope>NUCLEOTIDE SEQUENCE</scope>
    <source>
        <strain evidence="4">CAN-66</strain>
        <tissue evidence="4">Leaf</tissue>
    </source>
</reference>
<proteinExistence type="predicted"/>
<accession>A0AA38W2I0</accession>
<dbReference type="InterPro" id="IPR025398">
    <property type="entry name" value="DUF4371"/>
</dbReference>
<feature type="region of interest" description="Disordered" evidence="1">
    <location>
        <begin position="1"/>
        <end position="32"/>
    </location>
</feature>
<evidence type="ECO:0000313" key="4">
    <source>
        <dbReference type="EMBL" id="KAJ9543977.1"/>
    </source>
</evidence>